<dbReference type="Pfam" id="PF12224">
    <property type="entry name" value="Amidoligase_2"/>
    <property type="match status" value="1"/>
</dbReference>
<reference evidence="2 3" key="1">
    <citation type="submission" date="2024-02" db="EMBL/GenBank/DDBJ databases">
        <title>De novo assembly and annotation of 12 fungi associated with fruit tree decline syndrome in Ontario, Canada.</title>
        <authorList>
            <person name="Sulman M."/>
            <person name="Ellouze W."/>
            <person name="Ilyukhin E."/>
        </authorList>
    </citation>
    <scope>NUCLEOTIDE SEQUENCE [LARGE SCALE GENOMIC DNA]</scope>
    <source>
        <strain evidence="2 3">M11/M66-122</strain>
    </source>
</reference>
<dbReference type="PANTHER" id="PTHR36847:SF1">
    <property type="entry name" value="AMIDOLIGASE ENZYME"/>
    <property type="match status" value="1"/>
</dbReference>
<gene>
    <name evidence="2" type="ORF">SLS62_004928</name>
</gene>
<name>A0AAN9UQL3_9PEZI</name>
<feature type="compositionally biased region" description="Basic and acidic residues" evidence="1">
    <location>
        <begin position="11"/>
        <end position="24"/>
    </location>
</feature>
<dbReference type="InterPro" id="IPR022025">
    <property type="entry name" value="Amidoligase_2"/>
</dbReference>
<accession>A0AAN9UQL3</accession>
<comment type="caution">
    <text evidence="2">The sequence shown here is derived from an EMBL/GenBank/DDBJ whole genome shotgun (WGS) entry which is preliminary data.</text>
</comment>
<evidence type="ECO:0000313" key="3">
    <source>
        <dbReference type="Proteomes" id="UP001320420"/>
    </source>
</evidence>
<dbReference type="EMBL" id="JAKJXP020000031">
    <property type="protein sequence ID" value="KAK7753195.1"/>
    <property type="molecule type" value="Genomic_DNA"/>
</dbReference>
<evidence type="ECO:0000313" key="2">
    <source>
        <dbReference type="EMBL" id="KAK7753195.1"/>
    </source>
</evidence>
<sequence length="458" mass="51656">MEGAIPSRESSPAKEETPPKHEEIMEAADDSSGALTVGFELEVLFPILPSEQAIDPYCYHPGAIYKGKGKGQAAVEGRSMDKDDEEEAAFDEWLLTFLRCELPREKIRAERNDELYPLHDNLPRHDVWCVMRDHSVFYKEPVPERSLLSTSTSTPSTPAGYYRWVGREITSGVLHTFDFSMCTLKAAMICLVLRFARVHLNDTTSVHVHVGQGDKAFSLLMLKKFTTLLWLTDAAILKLHHPSRQDNDYCSPVSVESDLALKPLAVLQAENASPLSSLAAQRLTEAQMQHFLPEELWDQDSLLPAQIRRIWGARNVEEIARLMTCSDRISGRGSVGFRRFLPAGKTGGNTHTLKWRQMAGCLDPWPIVHWIRFCVAFTNVARLTSATAFKAMIGEIHQTEGRFTGLDLLGMFGLKRERAYFSERLRDYEEGCAELYEGEMDGDLFLKRLDPTSLCAWA</sequence>
<proteinExistence type="predicted"/>
<dbReference type="AlphaFoldDB" id="A0AAN9UQL3"/>
<feature type="region of interest" description="Disordered" evidence="1">
    <location>
        <begin position="1"/>
        <end position="26"/>
    </location>
</feature>
<organism evidence="2 3">
    <name type="scientific">Diatrype stigma</name>
    <dbReference type="NCBI Taxonomy" id="117547"/>
    <lineage>
        <taxon>Eukaryota</taxon>
        <taxon>Fungi</taxon>
        <taxon>Dikarya</taxon>
        <taxon>Ascomycota</taxon>
        <taxon>Pezizomycotina</taxon>
        <taxon>Sordariomycetes</taxon>
        <taxon>Xylariomycetidae</taxon>
        <taxon>Xylariales</taxon>
        <taxon>Diatrypaceae</taxon>
        <taxon>Diatrype</taxon>
    </lineage>
</organism>
<evidence type="ECO:0000256" key="1">
    <source>
        <dbReference type="SAM" id="MobiDB-lite"/>
    </source>
</evidence>
<protein>
    <submittedName>
        <fullName evidence="2">Uncharacterized protein</fullName>
    </submittedName>
</protein>
<dbReference type="PANTHER" id="PTHR36847">
    <property type="entry name" value="AMIDOLIGASE ENZYME"/>
    <property type="match status" value="1"/>
</dbReference>
<keyword evidence="3" id="KW-1185">Reference proteome</keyword>
<dbReference type="Proteomes" id="UP001320420">
    <property type="component" value="Unassembled WGS sequence"/>
</dbReference>